<keyword evidence="1" id="KW-0732">Signal</keyword>
<gene>
    <name evidence="2" type="ORF">GLRG_00039</name>
</gene>
<feature type="signal peptide" evidence="1">
    <location>
        <begin position="1"/>
        <end position="18"/>
    </location>
</feature>
<evidence type="ECO:0000313" key="2">
    <source>
        <dbReference type="EMBL" id="EFQ24895.1"/>
    </source>
</evidence>
<dbReference type="AlphaFoldDB" id="E3Q2R6"/>
<name>E3Q2R6_COLGM</name>
<dbReference type="eggNOG" id="ENOG502RP7B">
    <property type="taxonomic scope" value="Eukaryota"/>
</dbReference>
<dbReference type="OrthoDB" id="4706398at2759"/>
<dbReference type="RefSeq" id="XP_008088915.1">
    <property type="nucleotide sequence ID" value="XM_008090724.1"/>
</dbReference>
<protein>
    <submittedName>
        <fullName evidence="2">Uncharacterized protein</fullName>
    </submittedName>
</protein>
<accession>E3Q2R6</accession>
<feature type="chain" id="PRO_5003180017" evidence="1">
    <location>
        <begin position="19"/>
        <end position="84"/>
    </location>
</feature>
<dbReference type="EMBL" id="GG697331">
    <property type="protein sequence ID" value="EFQ24895.1"/>
    <property type="molecule type" value="Genomic_DNA"/>
</dbReference>
<dbReference type="GeneID" id="24405404"/>
<proteinExistence type="predicted"/>
<dbReference type="HOGENOM" id="CLU_2527323_0_0_1"/>
<evidence type="ECO:0000256" key="1">
    <source>
        <dbReference type="SAM" id="SignalP"/>
    </source>
</evidence>
<keyword evidence="3" id="KW-1185">Reference proteome</keyword>
<sequence length="84" mass="8978">MKSTLFALVAVLAATVAATPVKGIKPESIKMSRSEAEKAGIVRRDRDVSDSVNYILVLIDEKDGVDAYQEEVDAARANPSDTLG</sequence>
<dbReference type="VEuPathDB" id="FungiDB:GLRG_00039"/>
<organism evidence="3">
    <name type="scientific">Colletotrichum graminicola (strain M1.001 / M2 / FGSC 10212)</name>
    <name type="common">Maize anthracnose fungus</name>
    <name type="synonym">Glomerella graminicola</name>
    <dbReference type="NCBI Taxonomy" id="645133"/>
    <lineage>
        <taxon>Eukaryota</taxon>
        <taxon>Fungi</taxon>
        <taxon>Dikarya</taxon>
        <taxon>Ascomycota</taxon>
        <taxon>Pezizomycotina</taxon>
        <taxon>Sordariomycetes</taxon>
        <taxon>Hypocreomycetidae</taxon>
        <taxon>Glomerellales</taxon>
        <taxon>Glomerellaceae</taxon>
        <taxon>Colletotrichum</taxon>
        <taxon>Colletotrichum graminicola species complex</taxon>
    </lineage>
</organism>
<dbReference type="Proteomes" id="UP000008782">
    <property type="component" value="Unassembled WGS sequence"/>
</dbReference>
<evidence type="ECO:0000313" key="3">
    <source>
        <dbReference type="Proteomes" id="UP000008782"/>
    </source>
</evidence>
<reference evidence="3" key="1">
    <citation type="journal article" date="2012" name="Nat. Genet.">
        <title>Lifestyle transitions in plant pathogenic Colletotrichum fungi deciphered by genome and transcriptome analyses.</title>
        <authorList>
            <person name="O'Connell R.J."/>
            <person name="Thon M.R."/>
            <person name="Hacquard S."/>
            <person name="Amyotte S.G."/>
            <person name="Kleemann J."/>
            <person name="Torres M.F."/>
            <person name="Damm U."/>
            <person name="Buiate E.A."/>
            <person name="Epstein L."/>
            <person name="Alkan N."/>
            <person name="Altmueller J."/>
            <person name="Alvarado-Balderrama L."/>
            <person name="Bauser C.A."/>
            <person name="Becker C."/>
            <person name="Birren B.W."/>
            <person name="Chen Z."/>
            <person name="Choi J."/>
            <person name="Crouch J.A."/>
            <person name="Duvick J.P."/>
            <person name="Farman M.A."/>
            <person name="Gan P."/>
            <person name="Heiman D."/>
            <person name="Henrissat B."/>
            <person name="Howard R.J."/>
            <person name="Kabbage M."/>
            <person name="Koch C."/>
            <person name="Kracher B."/>
            <person name="Kubo Y."/>
            <person name="Law A.D."/>
            <person name="Lebrun M.-H."/>
            <person name="Lee Y.-H."/>
            <person name="Miyara I."/>
            <person name="Moore N."/>
            <person name="Neumann U."/>
            <person name="Nordstroem K."/>
            <person name="Panaccione D.G."/>
            <person name="Panstruga R."/>
            <person name="Place M."/>
            <person name="Proctor R.H."/>
            <person name="Prusky D."/>
            <person name="Rech G."/>
            <person name="Reinhardt R."/>
            <person name="Rollins J.A."/>
            <person name="Rounsley S."/>
            <person name="Schardl C.L."/>
            <person name="Schwartz D.C."/>
            <person name="Shenoy N."/>
            <person name="Shirasu K."/>
            <person name="Sikhakolli U.R."/>
            <person name="Stueber K."/>
            <person name="Sukno S.A."/>
            <person name="Sweigard J.A."/>
            <person name="Takano Y."/>
            <person name="Takahara H."/>
            <person name="Trail F."/>
            <person name="van der Does H.C."/>
            <person name="Voll L.M."/>
            <person name="Will I."/>
            <person name="Young S."/>
            <person name="Zeng Q."/>
            <person name="Zhang J."/>
            <person name="Zhou S."/>
            <person name="Dickman M.B."/>
            <person name="Schulze-Lefert P."/>
            <person name="Ver Loren van Themaat E."/>
            <person name="Ma L.-J."/>
            <person name="Vaillancourt L.J."/>
        </authorList>
    </citation>
    <scope>NUCLEOTIDE SEQUENCE [LARGE SCALE GENOMIC DNA]</scope>
    <source>
        <strain evidence="3">M1.001 / M2 / FGSC 10212</strain>
    </source>
</reference>